<dbReference type="EMBL" id="JYNE01000023">
    <property type="protein sequence ID" value="KNH02366.1"/>
    <property type="molecule type" value="Genomic_DNA"/>
</dbReference>
<dbReference type="Proteomes" id="UP000037446">
    <property type="component" value="Unassembled WGS sequence"/>
</dbReference>
<gene>
    <name evidence="2" type="ORF">J121_2616</name>
</gene>
<evidence type="ECO:0000313" key="2">
    <source>
        <dbReference type="EMBL" id="KNH02366.1"/>
    </source>
</evidence>
<organism evidence="2 3">
    <name type="scientific">Qipengyuania citrea LAMA 915</name>
    <dbReference type="NCBI Taxonomy" id="1306953"/>
    <lineage>
        <taxon>Bacteria</taxon>
        <taxon>Pseudomonadati</taxon>
        <taxon>Pseudomonadota</taxon>
        <taxon>Alphaproteobacteria</taxon>
        <taxon>Sphingomonadales</taxon>
        <taxon>Erythrobacteraceae</taxon>
        <taxon>Qipengyuania</taxon>
    </lineage>
</organism>
<evidence type="ECO:0000313" key="3">
    <source>
        <dbReference type="Proteomes" id="UP000037446"/>
    </source>
</evidence>
<accession>A0A0L1KEL3</accession>
<dbReference type="AlphaFoldDB" id="A0A0L1KEL3"/>
<reference evidence="2" key="1">
    <citation type="submission" date="2015-02" db="EMBL/GenBank/DDBJ databases">
        <authorList>
            <person name="Chooi Y.-H."/>
        </authorList>
    </citation>
    <scope>NUCLEOTIDE SEQUENCE [LARGE SCALE GENOMIC DNA]</scope>
    <source>
        <strain evidence="2">LAMA 915</strain>
    </source>
</reference>
<protein>
    <submittedName>
        <fullName evidence="2">Uncharacterized protein</fullName>
    </submittedName>
</protein>
<dbReference type="PATRIC" id="fig|1306953.7.peg.2704"/>
<evidence type="ECO:0000256" key="1">
    <source>
        <dbReference type="SAM" id="MobiDB-lite"/>
    </source>
</evidence>
<sequence length="40" mass="4214">MGHAKRNGAEAGGGQQAVNARSRRRRGNPSSDLVYFANVG</sequence>
<feature type="region of interest" description="Disordered" evidence="1">
    <location>
        <begin position="1"/>
        <end position="40"/>
    </location>
</feature>
<dbReference type="STRING" id="1306953.J121_2616"/>
<proteinExistence type="predicted"/>
<name>A0A0L1KEL3_9SPHN</name>
<comment type="caution">
    <text evidence="2">The sequence shown here is derived from an EMBL/GenBank/DDBJ whole genome shotgun (WGS) entry which is preliminary data.</text>
</comment>